<evidence type="ECO:0000313" key="3">
    <source>
        <dbReference type="EMBL" id="GLR92350.1"/>
    </source>
</evidence>
<evidence type="ECO:0000259" key="2">
    <source>
        <dbReference type="Pfam" id="PF18932"/>
    </source>
</evidence>
<organism evidence="3 4">
    <name type="scientific">Bradyrhizobium iriomotense</name>
    <dbReference type="NCBI Taxonomy" id="441950"/>
    <lineage>
        <taxon>Bacteria</taxon>
        <taxon>Pseudomonadati</taxon>
        <taxon>Pseudomonadota</taxon>
        <taxon>Alphaproteobacteria</taxon>
        <taxon>Hyphomicrobiales</taxon>
        <taxon>Nitrobacteraceae</taxon>
        <taxon>Bradyrhizobium</taxon>
    </lineage>
</organism>
<keyword evidence="4" id="KW-1185">Reference proteome</keyword>
<evidence type="ECO:0000313" key="4">
    <source>
        <dbReference type="Proteomes" id="UP001156905"/>
    </source>
</evidence>
<sequence length="102" mass="11287">MDSRFKKGQSGNPKGPPRQAARQMSTASLFRKVANEQVAIELDGRKVTMTRWEALLRQIQTLALNKNAGAARLLHQLRKQYPGSAAPGDKIITVVSDNDMKL</sequence>
<dbReference type="EMBL" id="BSOW01000094">
    <property type="protein sequence ID" value="GLR92350.1"/>
    <property type="molecule type" value="Genomic_DNA"/>
</dbReference>
<dbReference type="Proteomes" id="UP001156905">
    <property type="component" value="Unassembled WGS sequence"/>
</dbReference>
<gene>
    <name evidence="3" type="ORF">GCM10007857_90760</name>
</gene>
<reference evidence="4" key="1">
    <citation type="journal article" date="2019" name="Int. J. Syst. Evol. Microbiol.">
        <title>The Global Catalogue of Microorganisms (GCM) 10K type strain sequencing project: providing services to taxonomists for standard genome sequencing and annotation.</title>
        <authorList>
            <consortium name="The Broad Institute Genomics Platform"/>
            <consortium name="The Broad Institute Genome Sequencing Center for Infectious Disease"/>
            <person name="Wu L."/>
            <person name="Ma J."/>
        </authorList>
    </citation>
    <scope>NUCLEOTIDE SEQUENCE [LARGE SCALE GENOMIC DNA]</scope>
    <source>
        <strain evidence="4">NBRC 102520</strain>
    </source>
</reference>
<protein>
    <recommendedName>
        <fullName evidence="2">DUF5681 domain-containing protein</fullName>
    </recommendedName>
</protein>
<accession>A0ABQ6BHG3</accession>
<evidence type="ECO:0000256" key="1">
    <source>
        <dbReference type="SAM" id="MobiDB-lite"/>
    </source>
</evidence>
<dbReference type="Pfam" id="PF18932">
    <property type="entry name" value="DUF5681"/>
    <property type="match status" value="1"/>
</dbReference>
<proteinExistence type="predicted"/>
<dbReference type="InterPro" id="IPR043736">
    <property type="entry name" value="DUF5681"/>
</dbReference>
<comment type="caution">
    <text evidence="3">The sequence shown here is derived from an EMBL/GenBank/DDBJ whole genome shotgun (WGS) entry which is preliminary data.</text>
</comment>
<feature type="region of interest" description="Disordered" evidence="1">
    <location>
        <begin position="1"/>
        <end position="25"/>
    </location>
</feature>
<name>A0ABQ6BHG3_9BRAD</name>
<feature type="domain" description="DUF5681" evidence="2">
    <location>
        <begin position="3"/>
        <end position="78"/>
    </location>
</feature>